<keyword evidence="2" id="KW-1185">Reference proteome</keyword>
<name>A0A9D4W0R6_PEA</name>
<dbReference type="EMBL" id="JAMSHJ010000007">
    <property type="protein sequence ID" value="KAI5392464.1"/>
    <property type="molecule type" value="Genomic_DNA"/>
</dbReference>
<sequence length="154" mass="17913">MIHSMARNLIKLNRIVLPSNQLRRIPNDSSPRRHFLNHNRTSTDFRTFTDLNIPQNTSPRTNQHPVANLRMPIAMRLTSPSQRHAMQNRHIISNHSRLSDHDPRRVIEQNSTPELRSRMNINSENLTNSILNYNSQNLPSICPQIMSYPMSLTC</sequence>
<comment type="caution">
    <text evidence="1">The sequence shown here is derived from an EMBL/GenBank/DDBJ whole genome shotgun (WGS) entry which is preliminary data.</text>
</comment>
<dbReference type="AlphaFoldDB" id="A0A9D4W0R6"/>
<reference evidence="1 2" key="1">
    <citation type="journal article" date="2022" name="Nat. Genet.">
        <title>Improved pea reference genome and pan-genome highlight genomic features and evolutionary characteristics.</title>
        <authorList>
            <person name="Yang T."/>
            <person name="Liu R."/>
            <person name="Luo Y."/>
            <person name="Hu S."/>
            <person name="Wang D."/>
            <person name="Wang C."/>
            <person name="Pandey M.K."/>
            <person name="Ge S."/>
            <person name="Xu Q."/>
            <person name="Li N."/>
            <person name="Li G."/>
            <person name="Huang Y."/>
            <person name="Saxena R.K."/>
            <person name="Ji Y."/>
            <person name="Li M."/>
            <person name="Yan X."/>
            <person name="He Y."/>
            <person name="Liu Y."/>
            <person name="Wang X."/>
            <person name="Xiang C."/>
            <person name="Varshney R.K."/>
            <person name="Ding H."/>
            <person name="Gao S."/>
            <person name="Zong X."/>
        </authorList>
    </citation>
    <scope>NUCLEOTIDE SEQUENCE [LARGE SCALE GENOMIC DNA]</scope>
    <source>
        <strain evidence="1 2">cv. Zhongwan 6</strain>
    </source>
</reference>
<dbReference type="Gramene" id="Psat07G0702600-T1">
    <property type="protein sequence ID" value="KAI5392464.1"/>
    <property type="gene ID" value="KIW84_077026"/>
</dbReference>
<proteinExistence type="predicted"/>
<gene>
    <name evidence="1" type="ORF">KIW84_077026</name>
</gene>
<evidence type="ECO:0000313" key="2">
    <source>
        <dbReference type="Proteomes" id="UP001058974"/>
    </source>
</evidence>
<organism evidence="1 2">
    <name type="scientific">Pisum sativum</name>
    <name type="common">Garden pea</name>
    <name type="synonym">Lathyrus oleraceus</name>
    <dbReference type="NCBI Taxonomy" id="3888"/>
    <lineage>
        <taxon>Eukaryota</taxon>
        <taxon>Viridiplantae</taxon>
        <taxon>Streptophyta</taxon>
        <taxon>Embryophyta</taxon>
        <taxon>Tracheophyta</taxon>
        <taxon>Spermatophyta</taxon>
        <taxon>Magnoliopsida</taxon>
        <taxon>eudicotyledons</taxon>
        <taxon>Gunneridae</taxon>
        <taxon>Pentapetalae</taxon>
        <taxon>rosids</taxon>
        <taxon>fabids</taxon>
        <taxon>Fabales</taxon>
        <taxon>Fabaceae</taxon>
        <taxon>Papilionoideae</taxon>
        <taxon>50 kb inversion clade</taxon>
        <taxon>NPAAA clade</taxon>
        <taxon>Hologalegina</taxon>
        <taxon>IRL clade</taxon>
        <taxon>Fabeae</taxon>
        <taxon>Lathyrus</taxon>
    </lineage>
</organism>
<accession>A0A9D4W0R6</accession>
<evidence type="ECO:0000313" key="1">
    <source>
        <dbReference type="EMBL" id="KAI5392464.1"/>
    </source>
</evidence>
<protein>
    <submittedName>
        <fullName evidence="1">Uncharacterized protein</fullName>
    </submittedName>
</protein>
<dbReference type="Proteomes" id="UP001058974">
    <property type="component" value="Chromosome 7"/>
</dbReference>